<organism evidence="2 3">
    <name type="scientific">Bowdeniella nasicola</name>
    <dbReference type="NCBI Taxonomy" id="208480"/>
    <lineage>
        <taxon>Bacteria</taxon>
        <taxon>Bacillati</taxon>
        <taxon>Actinomycetota</taxon>
        <taxon>Actinomycetes</taxon>
        <taxon>Actinomycetales</taxon>
        <taxon>Actinomycetaceae</taxon>
        <taxon>Bowdeniella</taxon>
    </lineage>
</organism>
<evidence type="ECO:0000256" key="1">
    <source>
        <dbReference type="SAM" id="Phobius"/>
    </source>
</evidence>
<keyword evidence="3" id="KW-1185">Reference proteome</keyword>
<keyword evidence="1" id="KW-0812">Transmembrane</keyword>
<accession>A0A1H3XVU1</accession>
<sequence length="331" mass="35844">MKRGVRTGVVITTAVIVSLIGALVAGYFIRDHLAKTTYGPQGRVESYLAALVEGRATDAIALLDPDVTSAERVLLTDEVYRSADIRPTGYEILDVRIGEKTATVDASLTMDAKRYPVAFELRKSGTVNIFFDDWTLTSGPRQSVQVSGAATASRVNGAQVNLTSVAVSDVLAVLPGSYIFDAPKGTDYLSFGSPQTVVVVPGAAPAEVAFYQSWTPAASTDAIAQVNERIATCMTSNKFHPAGCENVLAMTDPGYAVTAIERRWLREPAISFDDGVVLIDGGEMKIDYKWRWSEDDTWEPDHRSYSHVFEMIEVPVTIGDDGTLALDFSAF</sequence>
<proteinExistence type="predicted"/>
<dbReference type="OrthoDB" id="5181884at2"/>
<evidence type="ECO:0000313" key="2">
    <source>
        <dbReference type="EMBL" id="SEA02682.1"/>
    </source>
</evidence>
<name>A0A1H3XVU1_9ACTO</name>
<keyword evidence="1" id="KW-0472">Membrane</keyword>
<dbReference type="RefSeq" id="WP_092562312.1">
    <property type="nucleotide sequence ID" value="NZ_FNQV01000004.1"/>
</dbReference>
<protein>
    <submittedName>
        <fullName evidence="2">Uncharacterized protein</fullName>
    </submittedName>
</protein>
<evidence type="ECO:0000313" key="3">
    <source>
        <dbReference type="Proteomes" id="UP000199288"/>
    </source>
</evidence>
<dbReference type="EMBL" id="FNQV01000004">
    <property type="protein sequence ID" value="SEA02682.1"/>
    <property type="molecule type" value="Genomic_DNA"/>
</dbReference>
<dbReference type="Proteomes" id="UP000199288">
    <property type="component" value="Unassembled WGS sequence"/>
</dbReference>
<keyword evidence="1" id="KW-1133">Transmembrane helix</keyword>
<reference evidence="3" key="1">
    <citation type="submission" date="2016-10" db="EMBL/GenBank/DDBJ databases">
        <authorList>
            <person name="Varghese N."/>
            <person name="Submissions S."/>
        </authorList>
    </citation>
    <scope>NUCLEOTIDE SEQUENCE [LARGE SCALE GENOMIC DNA]</scope>
    <source>
        <strain evidence="3">KPR-1</strain>
    </source>
</reference>
<feature type="transmembrane region" description="Helical" evidence="1">
    <location>
        <begin position="7"/>
        <end position="29"/>
    </location>
</feature>
<gene>
    <name evidence="2" type="ORF">SAMN02910418_00743</name>
</gene>
<dbReference type="AlphaFoldDB" id="A0A1H3XVU1"/>